<proteinExistence type="predicted"/>
<dbReference type="PANTHER" id="PTHR47926:SF511">
    <property type="entry name" value="PENTATRICOPEPTIDE REPEAT-CONTAINING PROTEIN"/>
    <property type="match status" value="1"/>
</dbReference>
<evidence type="ECO:0000256" key="1">
    <source>
        <dbReference type="ARBA" id="ARBA00022737"/>
    </source>
</evidence>
<feature type="region of interest" description="Disordered" evidence="3">
    <location>
        <begin position="21"/>
        <end position="61"/>
    </location>
</feature>
<dbReference type="FunFam" id="1.25.40.10:FF:000642">
    <property type="entry name" value="Pentatricopeptide repeat-containing protein mitochondrial"/>
    <property type="match status" value="1"/>
</dbReference>
<dbReference type="InterPro" id="IPR002885">
    <property type="entry name" value="PPR_rpt"/>
</dbReference>
<evidence type="ECO:0000256" key="3">
    <source>
        <dbReference type="SAM" id="MobiDB-lite"/>
    </source>
</evidence>
<accession>A0ABD3KUX0</accession>
<dbReference type="PROSITE" id="PS51375">
    <property type="entry name" value="PPR"/>
    <property type="match status" value="3"/>
</dbReference>
<reference evidence="4 5" key="1">
    <citation type="submission" date="2024-11" db="EMBL/GenBank/DDBJ databases">
        <title>Chromosome-level genome assembly of Eucalyptus globulus Labill. provides insights into its genome evolution.</title>
        <authorList>
            <person name="Li X."/>
        </authorList>
    </citation>
    <scope>NUCLEOTIDE SEQUENCE [LARGE SCALE GENOMIC DNA]</scope>
    <source>
        <strain evidence="4">CL2024</strain>
        <tissue evidence="4">Fresh tender leaves</tissue>
    </source>
</reference>
<organism evidence="4 5">
    <name type="scientific">Eucalyptus globulus</name>
    <name type="common">Tasmanian blue gum</name>
    <dbReference type="NCBI Taxonomy" id="34317"/>
    <lineage>
        <taxon>Eukaryota</taxon>
        <taxon>Viridiplantae</taxon>
        <taxon>Streptophyta</taxon>
        <taxon>Embryophyta</taxon>
        <taxon>Tracheophyta</taxon>
        <taxon>Spermatophyta</taxon>
        <taxon>Magnoliopsida</taxon>
        <taxon>eudicotyledons</taxon>
        <taxon>Gunneridae</taxon>
        <taxon>Pentapetalae</taxon>
        <taxon>rosids</taxon>
        <taxon>malvids</taxon>
        <taxon>Myrtales</taxon>
        <taxon>Myrtaceae</taxon>
        <taxon>Myrtoideae</taxon>
        <taxon>Eucalypteae</taxon>
        <taxon>Eucalyptus</taxon>
    </lineage>
</organism>
<dbReference type="InterPro" id="IPR046848">
    <property type="entry name" value="E_motif"/>
</dbReference>
<sequence length="659" mass="72420">MLARCRARSIRTVHFERPLAFAPTNSAAPSEPQTRRDAPENGGAEAVLFPGAGPTRSDGSCIDSTRASCSGALRVSAKSRRLREGKQVHARVVKSGLCGFLSLQNQVLDVYVKCGQHCDARTLFDEIPTKNVVTWNTLICGAAAHGADSGLFSDLVVYFRRMLMESVNPDFLTFNGFLRACIESDDIHLGRQLHCFITKYGVGMNCFVGNGLISLYGKCGQVEEARWAFDEVAYRDSAVWNTMLSCYASTFSAEKAFGFFNLMQLAGVKGDEFTFSSLLSCCATSGRGRLVEQIHGLVIRLSFDADTLVSSALVDAYGKNGRIDNARKAFDMMPFKNVVSWTTIIVGYGRVANGTMATKLLQEMLQKDFSPDELTLASVLSSCSNTSSSSEIMQIHAHTIKRGFESFLSVLNALINAYSRCAHMDSASKCFSSVDEPDLVTWSTIIRGYGFHGLAKEATGNFEKMLSRGIWPDKIAFLGVISACAHAGMVSEGLHYFDLMINTYWLVPDVEQYASLIDLAARAGLLDEAYDLLTKLPELRADMLGAFIGACKVYGNEKLAHEAAAMLLSMEPDETANYSLASNVYASEGRWTDVARIRKKMRDNSCDNKVAGCSWIHLSGRVQAFVSCDKSLPQAFEVYALLRTLLRQLKEDSDFQFCC</sequence>
<comment type="caution">
    <text evidence="4">The sequence shown here is derived from an EMBL/GenBank/DDBJ whole genome shotgun (WGS) entry which is preliminary data.</text>
</comment>
<dbReference type="GO" id="GO:0009451">
    <property type="term" value="P:RNA modification"/>
    <property type="evidence" value="ECO:0007669"/>
    <property type="project" value="UniProtKB-ARBA"/>
</dbReference>
<dbReference type="Pfam" id="PF20431">
    <property type="entry name" value="E_motif"/>
    <property type="match status" value="1"/>
</dbReference>
<dbReference type="InterPro" id="IPR046960">
    <property type="entry name" value="PPR_At4g14850-like_plant"/>
</dbReference>
<keyword evidence="1" id="KW-0677">Repeat</keyword>
<evidence type="ECO:0000313" key="4">
    <source>
        <dbReference type="EMBL" id="KAL3743554.1"/>
    </source>
</evidence>
<feature type="compositionally biased region" description="Polar residues" evidence="3">
    <location>
        <begin position="23"/>
        <end position="32"/>
    </location>
</feature>
<dbReference type="Pfam" id="PF01535">
    <property type="entry name" value="PPR"/>
    <property type="match status" value="3"/>
</dbReference>
<dbReference type="FunFam" id="1.25.40.10:FF:000090">
    <property type="entry name" value="Pentatricopeptide repeat-containing protein, chloroplastic"/>
    <property type="match status" value="1"/>
</dbReference>
<keyword evidence="5" id="KW-1185">Reference proteome</keyword>
<feature type="repeat" description="PPR" evidence="2">
    <location>
        <begin position="337"/>
        <end position="371"/>
    </location>
</feature>
<evidence type="ECO:0000256" key="2">
    <source>
        <dbReference type="PROSITE-ProRule" id="PRU00708"/>
    </source>
</evidence>
<dbReference type="Proteomes" id="UP001634007">
    <property type="component" value="Unassembled WGS sequence"/>
</dbReference>
<dbReference type="NCBIfam" id="TIGR00756">
    <property type="entry name" value="PPR"/>
    <property type="match status" value="4"/>
</dbReference>
<dbReference type="Pfam" id="PF13041">
    <property type="entry name" value="PPR_2"/>
    <property type="match status" value="3"/>
</dbReference>
<dbReference type="FunFam" id="1.25.40.10:FF:000396">
    <property type="entry name" value="Pentatricopeptide repeat-containing protein At2g36730"/>
    <property type="match status" value="1"/>
</dbReference>
<feature type="repeat" description="PPR" evidence="2">
    <location>
        <begin position="236"/>
        <end position="270"/>
    </location>
</feature>
<gene>
    <name evidence="4" type="ORF">ACJRO7_018776</name>
</gene>
<dbReference type="AlphaFoldDB" id="A0ABD3KUX0"/>
<dbReference type="FunFam" id="1.25.40.10:FF:000381">
    <property type="entry name" value="Pentatricopeptide repeat-containing protein"/>
    <property type="match status" value="1"/>
</dbReference>
<evidence type="ECO:0000313" key="5">
    <source>
        <dbReference type="Proteomes" id="UP001634007"/>
    </source>
</evidence>
<dbReference type="InterPro" id="IPR011990">
    <property type="entry name" value="TPR-like_helical_dom_sf"/>
</dbReference>
<feature type="repeat" description="PPR" evidence="2">
    <location>
        <begin position="438"/>
        <end position="472"/>
    </location>
</feature>
<protein>
    <recommendedName>
        <fullName evidence="6">Pentatricopeptide repeat-containing protein</fullName>
    </recommendedName>
</protein>
<dbReference type="EMBL" id="JBJKBG010000004">
    <property type="protein sequence ID" value="KAL3743554.1"/>
    <property type="molecule type" value="Genomic_DNA"/>
</dbReference>
<dbReference type="PANTHER" id="PTHR47926">
    <property type="entry name" value="PENTATRICOPEPTIDE REPEAT-CONTAINING PROTEIN"/>
    <property type="match status" value="1"/>
</dbReference>
<dbReference type="Gene3D" id="1.25.40.10">
    <property type="entry name" value="Tetratricopeptide repeat domain"/>
    <property type="match status" value="5"/>
</dbReference>
<name>A0ABD3KUX0_EUCGL</name>
<evidence type="ECO:0008006" key="6">
    <source>
        <dbReference type="Google" id="ProtNLM"/>
    </source>
</evidence>